<name>A0A6M5YKZ8_9BACT</name>
<protein>
    <submittedName>
        <fullName evidence="6">Transcriptional regulator, AcrR family</fullName>
    </submittedName>
</protein>
<dbReference type="SUPFAM" id="SSF46689">
    <property type="entry name" value="Homeodomain-like"/>
    <property type="match status" value="1"/>
</dbReference>
<dbReference type="InterPro" id="IPR036271">
    <property type="entry name" value="Tet_transcr_reg_TetR-rel_C_sf"/>
</dbReference>
<dbReference type="InterPro" id="IPR054156">
    <property type="entry name" value="YxaF_TetR_C"/>
</dbReference>
<keyword evidence="1" id="KW-0805">Transcription regulation</keyword>
<evidence type="ECO:0000256" key="2">
    <source>
        <dbReference type="ARBA" id="ARBA00023125"/>
    </source>
</evidence>
<dbReference type="RefSeq" id="WP_171470037.1">
    <property type="nucleotide sequence ID" value="NZ_CP053452.2"/>
</dbReference>
<evidence type="ECO:0000259" key="5">
    <source>
        <dbReference type="PROSITE" id="PS50977"/>
    </source>
</evidence>
<feature type="domain" description="HTH tetR-type" evidence="5">
    <location>
        <begin position="9"/>
        <end position="69"/>
    </location>
</feature>
<gene>
    <name evidence="6" type="ORF">FTUN_1456</name>
</gene>
<dbReference type="GO" id="GO:0003677">
    <property type="term" value="F:DNA binding"/>
    <property type="evidence" value="ECO:0007669"/>
    <property type="project" value="UniProtKB-UniRule"/>
</dbReference>
<evidence type="ECO:0000313" key="7">
    <source>
        <dbReference type="Proteomes" id="UP000503447"/>
    </source>
</evidence>
<dbReference type="Gene3D" id="1.10.10.60">
    <property type="entry name" value="Homeodomain-like"/>
    <property type="match status" value="1"/>
</dbReference>
<evidence type="ECO:0000256" key="3">
    <source>
        <dbReference type="ARBA" id="ARBA00023163"/>
    </source>
</evidence>
<dbReference type="EMBL" id="CP053452">
    <property type="protein sequence ID" value="QJW93941.1"/>
    <property type="molecule type" value="Genomic_DNA"/>
</dbReference>
<dbReference type="AlphaFoldDB" id="A0A6M5YKZ8"/>
<sequence length="202" mass="21677">MKKSKVETAKTRERIVQAAAQEFRRNGIQQTGVAEIMAAAGLTQGGFYRHFDSKDQLVAEACAASMSDRARAANTAAQLGDDAFLKHLEEFLSCENRDNWSRGCSLVFLGSELARADPDTRRAAAQGYTAIVDVMAKQSHAKDPAAAKAEAMFALSAMIGAVTLSRIVDDPELSVQILEVAKKILATIRTKAGPAKRPAAPK</sequence>
<dbReference type="InterPro" id="IPR001647">
    <property type="entry name" value="HTH_TetR"/>
</dbReference>
<proteinExistence type="predicted"/>
<dbReference type="PROSITE" id="PS50977">
    <property type="entry name" value="HTH_TETR_2"/>
    <property type="match status" value="1"/>
</dbReference>
<keyword evidence="3" id="KW-0804">Transcription</keyword>
<accession>A0A6M5YKZ8</accession>
<evidence type="ECO:0000256" key="4">
    <source>
        <dbReference type="PROSITE-ProRule" id="PRU00335"/>
    </source>
</evidence>
<dbReference type="KEGG" id="ftj:FTUN_1456"/>
<dbReference type="InterPro" id="IPR009057">
    <property type="entry name" value="Homeodomain-like_sf"/>
</dbReference>
<dbReference type="PANTHER" id="PTHR47506:SF7">
    <property type="entry name" value="TRANSCRIPTIONAL REGULATORY PROTEIN"/>
    <property type="match status" value="1"/>
</dbReference>
<organism evidence="6 7">
    <name type="scientific">Frigoriglobus tundricola</name>
    <dbReference type="NCBI Taxonomy" id="2774151"/>
    <lineage>
        <taxon>Bacteria</taxon>
        <taxon>Pseudomonadati</taxon>
        <taxon>Planctomycetota</taxon>
        <taxon>Planctomycetia</taxon>
        <taxon>Gemmatales</taxon>
        <taxon>Gemmataceae</taxon>
        <taxon>Frigoriglobus</taxon>
    </lineage>
</organism>
<dbReference type="Proteomes" id="UP000503447">
    <property type="component" value="Chromosome"/>
</dbReference>
<feature type="DNA-binding region" description="H-T-H motif" evidence="4">
    <location>
        <begin position="32"/>
        <end position="51"/>
    </location>
</feature>
<dbReference type="Pfam" id="PF21993">
    <property type="entry name" value="TetR_C_13_2"/>
    <property type="match status" value="1"/>
</dbReference>
<keyword evidence="7" id="KW-1185">Reference proteome</keyword>
<dbReference type="Gene3D" id="1.10.357.10">
    <property type="entry name" value="Tetracycline Repressor, domain 2"/>
    <property type="match status" value="1"/>
</dbReference>
<dbReference type="PRINTS" id="PR00455">
    <property type="entry name" value="HTHTETR"/>
</dbReference>
<dbReference type="Pfam" id="PF00440">
    <property type="entry name" value="TetR_N"/>
    <property type="match status" value="1"/>
</dbReference>
<dbReference type="PANTHER" id="PTHR47506">
    <property type="entry name" value="TRANSCRIPTIONAL REGULATORY PROTEIN"/>
    <property type="match status" value="1"/>
</dbReference>
<evidence type="ECO:0000256" key="1">
    <source>
        <dbReference type="ARBA" id="ARBA00023015"/>
    </source>
</evidence>
<dbReference type="SUPFAM" id="SSF48498">
    <property type="entry name" value="Tetracyclin repressor-like, C-terminal domain"/>
    <property type="match status" value="1"/>
</dbReference>
<keyword evidence="2 4" id="KW-0238">DNA-binding</keyword>
<reference evidence="7" key="1">
    <citation type="submission" date="2020-05" db="EMBL/GenBank/DDBJ databases">
        <title>Frigoriglobus tundricola gen. nov., sp. nov., a psychrotolerant cellulolytic planctomycete of the family Gemmataceae with two divergent copies of 16S rRNA gene.</title>
        <authorList>
            <person name="Kulichevskaya I.S."/>
            <person name="Ivanova A.A."/>
            <person name="Naumoff D.G."/>
            <person name="Beletsky A.V."/>
            <person name="Rijpstra W.I.C."/>
            <person name="Sinninghe Damste J.S."/>
            <person name="Mardanov A.V."/>
            <person name="Ravin N.V."/>
            <person name="Dedysh S.N."/>
        </authorList>
    </citation>
    <scope>NUCLEOTIDE SEQUENCE [LARGE SCALE GENOMIC DNA]</scope>
    <source>
        <strain evidence="7">PL17</strain>
    </source>
</reference>
<evidence type="ECO:0000313" key="6">
    <source>
        <dbReference type="EMBL" id="QJW93941.1"/>
    </source>
</evidence>